<dbReference type="InterPro" id="IPR050490">
    <property type="entry name" value="Bact_solute-bd_prot1"/>
</dbReference>
<evidence type="ECO:0000256" key="2">
    <source>
        <dbReference type="ARBA" id="ARBA00022729"/>
    </source>
</evidence>
<keyword evidence="1" id="KW-1003">Cell membrane</keyword>
<dbReference type="AlphaFoldDB" id="A0A9X4KZ99"/>
<dbReference type="InterPro" id="IPR006059">
    <property type="entry name" value="SBP"/>
</dbReference>
<keyword evidence="4" id="KW-0564">Palmitate</keyword>
<evidence type="ECO:0000256" key="1">
    <source>
        <dbReference type="ARBA" id="ARBA00022475"/>
    </source>
</evidence>
<dbReference type="SUPFAM" id="SSF53850">
    <property type="entry name" value="Periplasmic binding protein-like II"/>
    <property type="match status" value="1"/>
</dbReference>
<keyword evidence="3" id="KW-0472">Membrane</keyword>
<evidence type="ECO:0000313" key="7">
    <source>
        <dbReference type="Proteomes" id="UP001153404"/>
    </source>
</evidence>
<dbReference type="Pfam" id="PF13416">
    <property type="entry name" value="SBP_bac_8"/>
    <property type="match status" value="1"/>
</dbReference>
<dbReference type="EMBL" id="JAPDIA010000008">
    <property type="protein sequence ID" value="MDG0813605.1"/>
    <property type="molecule type" value="Genomic_DNA"/>
</dbReference>
<sequence length="479" mass="54154">MMINSTAADANLPQDPSEDFVRQAIEEKFNVELKIVYMPLGTDYVNKLNTLIAANDTPDIWREGNVDGGNKLALNGVLADMTPFVSADAMPNYFKYWLTDKEVKQFQIQNQFLRLPMPFNRNVYRSYYIRKDWLDKLGLAVPTSYEEYYKVLQAFTNNDPDGDGRKNTYGFSTSGMGSSIGLEWPEFIKNGLTFASFIEDNKFVDMQTDPRIKQVVDDILKVMNEGLVDPDWFLNKGTNSYDNAVQGKVGIVLSNDKAFAYDSNPASLQNDSKALNPKADWEPFNPLGQTALRTAPLPGPPVLFSKKTADKDPEKIKRAVQILDWLASEEGFLMTHYGIEGKQYTRSGNTITLNPQAYQEDIGKKGNFLDIWQFFTPATPEALGLEVIDPGETDRDREIYKFVTSIPVRNNIGTFIAVPEGIDLGAFRGRQNELQVKMVLEEKSGAKWPEYREEIMTKYKGKMLFDAYEDQIRAAGGIK</sequence>
<dbReference type="PANTHER" id="PTHR43649">
    <property type="entry name" value="ARABINOSE-BINDING PROTEIN-RELATED"/>
    <property type="match status" value="1"/>
</dbReference>
<evidence type="ECO:0000256" key="4">
    <source>
        <dbReference type="ARBA" id="ARBA00023139"/>
    </source>
</evidence>
<accession>A0A9X4KZ99</accession>
<dbReference type="Proteomes" id="UP001153404">
    <property type="component" value="Unassembled WGS sequence"/>
</dbReference>
<dbReference type="PANTHER" id="PTHR43649:SF33">
    <property type="entry name" value="POLYGALACTURONAN_RHAMNOGALACTURONAN-BINDING PROTEIN YTCQ"/>
    <property type="match status" value="1"/>
</dbReference>
<keyword evidence="7" id="KW-1185">Reference proteome</keyword>
<gene>
    <name evidence="6" type="ORF">OMP40_33160</name>
</gene>
<reference evidence="6" key="1">
    <citation type="submission" date="2022-10" db="EMBL/GenBank/DDBJ databases">
        <title>Comparative genomic analysis of Cohnella hashimotonis sp. nov., isolated from the International Space Station.</title>
        <authorList>
            <person name="Simpson A."/>
            <person name="Venkateswaran K."/>
        </authorList>
    </citation>
    <scope>NUCLEOTIDE SEQUENCE</scope>
    <source>
        <strain evidence="6">DSM 28161</strain>
    </source>
</reference>
<protein>
    <submittedName>
        <fullName evidence="6">Extracellular solute-binding protein</fullName>
    </submittedName>
</protein>
<comment type="caution">
    <text evidence="6">The sequence shown here is derived from an EMBL/GenBank/DDBJ whole genome shotgun (WGS) entry which is preliminary data.</text>
</comment>
<dbReference type="Gene3D" id="3.40.190.10">
    <property type="entry name" value="Periplasmic binding protein-like II"/>
    <property type="match status" value="1"/>
</dbReference>
<name>A0A9X4KZ99_9BACL</name>
<dbReference type="RefSeq" id="WP_277537655.1">
    <property type="nucleotide sequence ID" value="NZ_JAPDIA010000008.1"/>
</dbReference>
<proteinExistence type="predicted"/>
<keyword evidence="5" id="KW-0449">Lipoprotein</keyword>
<evidence type="ECO:0000313" key="6">
    <source>
        <dbReference type="EMBL" id="MDG0813605.1"/>
    </source>
</evidence>
<evidence type="ECO:0000256" key="5">
    <source>
        <dbReference type="ARBA" id="ARBA00023288"/>
    </source>
</evidence>
<keyword evidence="2" id="KW-0732">Signal</keyword>
<organism evidence="6 7">
    <name type="scientific">Cohnella rhizosphaerae</name>
    <dbReference type="NCBI Taxonomy" id="1457232"/>
    <lineage>
        <taxon>Bacteria</taxon>
        <taxon>Bacillati</taxon>
        <taxon>Bacillota</taxon>
        <taxon>Bacilli</taxon>
        <taxon>Bacillales</taxon>
        <taxon>Paenibacillaceae</taxon>
        <taxon>Cohnella</taxon>
    </lineage>
</organism>
<evidence type="ECO:0000256" key="3">
    <source>
        <dbReference type="ARBA" id="ARBA00023136"/>
    </source>
</evidence>